<dbReference type="AlphaFoldDB" id="A0A9P3L115"/>
<protein>
    <submittedName>
        <fullName evidence="1">Uncharacterized protein</fullName>
    </submittedName>
</protein>
<dbReference type="EMBL" id="BOLY01000009">
    <property type="protein sequence ID" value="GIZ49361.1"/>
    <property type="molecule type" value="Genomic_DNA"/>
</dbReference>
<organism evidence="1 2">
    <name type="scientific">Cercospora kikuchii</name>
    <dbReference type="NCBI Taxonomy" id="84275"/>
    <lineage>
        <taxon>Eukaryota</taxon>
        <taxon>Fungi</taxon>
        <taxon>Dikarya</taxon>
        <taxon>Ascomycota</taxon>
        <taxon>Pezizomycotina</taxon>
        <taxon>Dothideomycetes</taxon>
        <taxon>Dothideomycetidae</taxon>
        <taxon>Mycosphaerellales</taxon>
        <taxon>Mycosphaerellaceae</taxon>
        <taxon>Cercospora</taxon>
    </lineage>
</organism>
<proteinExistence type="predicted"/>
<accession>A0A9P3L115</accession>
<sequence length="101" mass="11362">MAIDLTRIRRIQSKARKLAIVLLFFTAICLLITSSTQSFPPLPRSIALHATDGRTNTLGPTAEPICRYSQLTSTLFTPRPRNMPMQLHSLKVPRKKRTTST</sequence>
<gene>
    <name evidence="1" type="ORF">CKM354_001239100</name>
</gene>
<reference evidence="1 2" key="1">
    <citation type="submission" date="2021-01" db="EMBL/GenBank/DDBJ databases">
        <title>Cercospora kikuchii MAFF 305040 whole genome shotgun sequence.</title>
        <authorList>
            <person name="Kashiwa T."/>
            <person name="Suzuki T."/>
        </authorList>
    </citation>
    <scope>NUCLEOTIDE SEQUENCE [LARGE SCALE GENOMIC DNA]</scope>
    <source>
        <strain evidence="1 2">MAFF 305040</strain>
    </source>
</reference>
<evidence type="ECO:0000313" key="2">
    <source>
        <dbReference type="Proteomes" id="UP000825890"/>
    </source>
</evidence>
<evidence type="ECO:0000313" key="1">
    <source>
        <dbReference type="EMBL" id="GIZ49361.1"/>
    </source>
</evidence>
<comment type="caution">
    <text evidence="1">The sequence shown here is derived from an EMBL/GenBank/DDBJ whole genome shotgun (WGS) entry which is preliminary data.</text>
</comment>
<dbReference type="RefSeq" id="XP_044663848.1">
    <property type="nucleotide sequence ID" value="XM_044807913.1"/>
</dbReference>
<dbReference type="Proteomes" id="UP000825890">
    <property type="component" value="Unassembled WGS sequence"/>
</dbReference>
<name>A0A9P3L115_9PEZI</name>
<keyword evidence="2" id="KW-1185">Reference proteome</keyword>
<dbReference type="GeneID" id="68297966"/>